<dbReference type="Proteomes" id="UP000077266">
    <property type="component" value="Unassembled WGS sequence"/>
</dbReference>
<organism evidence="3 4">
    <name type="scientific">Exidia glandulosa HHB12029</name>
    <dbReference type="NCBI Taxonomy" id="1314781"/>
    <lineage>
        <taxon>Eukaryota</taxon>
        <taxon>Fungi</taxon>
        <taxon>Dikarya</taxon>
        <taxon>Basidiomycota</taxon>
        <taxon>Agaricomycotina</taxon>
        <taxon>Agaricomycetes</taxon>
        <taxon>Auriculariales</taxon>
        <taxon>Exidiaceae</taxon>
        <taxon>Exidia</taxon>
    </lineage>
</organism>
<dbReference type="EMBL" id="KV426080">
    <property type="protein sequence ID" value="KZV89151.1"/>
    <property type="molecule type" value="Genomic_DNA"/>
</dbReference>
<evidence type="ECO:0000313" key="4">
    <source>
        <dbReference type="Proteomes" id="UP000077266"/>
    </source>
</evidence>
<dbReference type="OrthoDB" id="3232941at2759"/>
<evidence type="ECO:0000256" key="1">
    <source>
        <dbReference type="SAM" id="MobiDB-lite"/>
    </source>
</evidence>
<gene>
    <name evidence="3" type="ORF">EXIGLDRAFT_618492</name>
</gene>
<evidence type="ECO:0000259" key="2">
    <source>
        <dbReference type="Pfam" id="PF20722"/>
    </source>
</evidence>
<feature type="region of interest" description="Disordered" evidence="1">
    <location>
        <begin position="200"/>
        <end position="225"/>
    </location>
</feature>
<dbReference type="InParanoid" id="A0A165FKP1"/>
<keyword evidence="4" id="KW-1185">Reference proteome</keyword>
<protein>
    <recommendedName>
        <fullName evidence="2">DUF6830 domain-containing protein</fullName>
    </recommendedName>
</protein>
<sequence length="457" mass="51837">MVGKDEIDRRFHRLPKTHGYRAFPGGISKISQWSIKDAKNIERYALAVIAGASPARVLRCVRAELDFIYTTHFDTLSETDLQHLGEYNSIYHENKNVFISPGGGRTGKGGKIIGHFKIPKLHARHHYAQNARDIGAFRNSSAEITERYHSEIVKKAYEACNRKDVAVQLVRWLNRQEKTYQFDAYLCWTEDGWDLHLVESDSEDDEDEDEEDHTDNAESSLAVSSHRLTKTPSLRRVSIERVVEIFHIPEFPKLLASYLAHTDGAATPSGAPPILPSAWRALDVWYRTRVVLPNVDDTGKQAHENILARPHTAKDKIGRFHAVFFDADPNSNDTQEGIEGLRVAQVKVIFASTSERQTSAQRGTAARILAYVQLFSIPRQKAHEDMQFFPAQRSLTDEGQPICTIIPLDSIVQPCPLTPQFGKRANDLQVTIDDCLDKCNLFWINSFHSNHTYETVY</sequence>
<feature type="compositionally biased region" description="Acidic residues" evidence="1">
    <location>
        <begin position="200"/>
        <end position="213"/>
    </location>
</feature>
<dbReference type="STRING" id="1314781.A0A165FKP1"/>
<dbReference type="InterPro" id="IPR049233">
    <property type="entry name" value="DUF6830"/>
</dbReference>
<dbReference type="AlphaFoldDB" id="A0A165FKP1"/>
<evidence type="ECO:0000313" key="3">
    <source>
        <dbReference type="EMBL" id="KZV89151.1"/>
    </source>
</evidence>
<name>A0A165FKP1_EXIGL</name>
<feature type="domain" description="DUF6830" evidence="2">
    <location>
        <begin position="225"/>
        <end position="345"/>
    </location>
</feature>
<dbReference type="Pfam" id="PF20722">
    <property type="entry name" value="DUF6830"/>
    <property type="match status" value="1"/>
</dbReference>
<reference evidence="3 4" key="1">
    <citation type="journal article" date="2016" name="Mol. Biol. Evol.">
        <title>Comparative Genomics of Early-Diverging Mushroom-Forming Fungi Provides Insights into the Origins of Lignocellulose Decay Capabilities.</title>
        <authorList>
            <person name="Nagy L.G."/>
            <person name="Riley R."/>
            <person name="Tritt A."/>
            <person name="Adam C."/>
            <person name="Daum C."/>
            <person name="Floudas D."/>
            <person name="Sun H."/>
            <person name="Yadav J.S."/>
            <person name="Pangilinan J."/>
            <person name="Larsson K.H."/>
            <person name="Matsuura K."/>
            <person name="Barry K."/>
            <person name="Labutti K."/>
            <person name="Kuo R."/>
            <person name="Ohm R.A."/>
            <person name="Bhattacharya S.S."/>
            <person name="Shirouzu T."/>
            <person name="Yoshinaga Y."/>
            <person name="Martin F.M."/>
            <person name="Grigoriev I.V."/>
            <person name="Hibbett D.S."/>
        </authorList>
    </citation>
    <scope>NUCLEOTIDE SEQUENCE [LARGE SCALE GENOMIC DNA]</scope>
    <source>
        <strain evidence="3 4">HHB12029</strain>
    </source>
</reference>
<accession>A0A165FKP1</accession>
<proteinExistence type="predicted"/>